<accession>A0A068WRZ3</accession>
<proteinExistence type="predicted"/>
<sequence>MDHFKNIQDSVNSAVKVGSRERKNPRLSGRLYPVPNVPVASRDSLKTKEDTILGQNIYIQHGEGVWAIGMAQKASPLSKVQGG</sequence>
<reference evidence="4" key="3">
    <citation type="submission" date="2020-10" db="UniProtKB">
        <authorList>
            <consortium name="WormBaseParasite"/>
        </authorList>
    </citation>
    <scope>IDENTIFICATION</scope>
</reference>
<feature type="region of interest" description="Disordered" evidence="1">
    <location>
        <begin position="1"/>
        <end position="35"/>
    </location>
</feature>
<dbReference type="EMBL" id="LK028587">
    <property type="protein sequence ID" value="CDS22581.1"/>
    <property type="molecule type" value="Genomic_DNA"/>
</dbReference>
<dbReference type="AlphaFoldDB" id="A0A068WRZ3"/>
<evidence type="ECO:0000256" key="1">
    <source>
        <dbReference type="SAM" id="MobiDB-lite"/>
    </source>
</evidence>
<evidence type="ECO:0000313" key="4">
    <source>
        <dbReference type="WBParaSite" id="EgrG_001173800"/>
    </source>
</evidence>
<reference evidence="2 3" key="1">
    <citation type="journal article" date="2013" name="Nature">
        <title>The genomes of four tapeworm species reveal adaptations to parasitism.</title>
        <authorList>
            <person name="Tsai I.J."/>
            <person name="Zarowiecki M."/>
            <person name="Holroyd N."/>
            <person name="Garciarrubio A."/>
            <person name="Sanchez-Flores A."/>
            <person name="Brooks K.L."/>
            <person name="Tracey A."/>
            <person name="Bobes R.J."/>
            <person name="Fragoso G."/>
            <person name="Sciutto E."/>
            <person name="Aslett M."/>
            <person name="Beasley H."/>
            <person name="Bennett H.M."/>
            <person name="Cai J."/>
            <person name="Camicia F."/>
            <person name="Clark R."/>
            <person name="Cucher M."/>
            <person name="De Silva N."/>
            <person name="Day T.A."/>
            <person name="Deplazes P."/>
            <person name="Estrada K."/>
            <person name="Fernandez C."/>
            <person name="Holland P.W."/>
            <person name="Hou J."/>
            <person name="Hu S."/>
            <person name="Huckvale T."/>
            <person name="Hung S.S."/>
            <person name="Kamenetzky L."/>
            <person name="Keane J.A."/>
            <person name="Kiss F."/>
            <person name="Koziol U."/>
            <person name="Lambert O."/>
            <person name="Liu K."/>
            <person name="Luo X."/>
            <person name="Luo Y."/>
            <person name="Macchiaroli N."/>
            <person name="Nichol S."/>
            <person name="Paps J."/>
            <person name="Parkinson J."/>
            <person name="Pouchkina-Stantcheva N."/>
            <person name="Riddiford N."/>
            <person name="Rosenzvit M."/>
            <person name="Salinas G."/>
            <person name="Wasmuth J.D."/>
            <person name="Zamanian M."/>
            <person name="Zheng Y."/>
            <person name="Cai X."/>
            <person name="Soberon X."/>
            <person name="Olson P.D."/>
            <person name="Laclette J.P."/>
            <person name="Brehm K."/>
            <person name="Berriman M."/>
            <person name="Garciarrubio A."/>
            <person name="Bobes R.J."/>
            <person name="Fragoso G."/>
            <person name="Sanchez-Flores A."/>
            <person name="Estrada K."/>
            <person name="Cevallos M.A."/>
            <person name="Morett E."/>
            <person name="Gonzalez V."/>
            <person name="Portillo T."/>
            <person name="Ochoa-Leyva A."/>
            <person name="Jose M.V."/>
            <person name="Sciutto E."/>
            <person name="Landa A."/>
            <person name="Jimenez L."/>
            <person name="Valdes V."/>
            <person name="Carrero J.C."/>
            <person name="Larralde C."/>
            <person name="Morales-Montor J."/>
            <person name="Limon-Lason J."/>
            <person name="Soberon X."/>
            <person name="Laclette J.P."/>
        </authorList>
    </citation>
    <scope>NUCLEOTIDE SEQUENCE [LARGE SCALE GENOMIC DNA]</scope>
</reference>
<name>A0A068WRZ3_ECHGR</name>
<evidence type="ECO:0000313" key="2">
    <source>
        <dbReference type="EMBL" id="CDS22581.1"/>
    </source>
</evidence>
<evidence type="ECO:0000313" key="3">
    <source>
        <dbReference type="Proteomes" id="UP000492820"/>
    </source>
</evidence>
<reference evidence="2" key="2">
    <citation type="submission" date="2014-06" db="EMBL/GenBank/DDBJ databases">
        <authorList>
            <person name="Aslett M."/>
        </authorList>
    </citation>
    <scope>NUCLEOTIDE SEQUENCE</scope>
</reference>
<protein>
    <submittedName>
        <fullName evidence="4">SH3 domain-containing protein</fullName>
    </submittedName>
</protein>
<dbReference type="Proteomes" id="UP000492820">
    <property type="component" value="Unassembled WGS sequence"/>
</dbReference>
<gene>
    <name evidence="2" type="ORF">EgrG_001173800</name>
</gene>
<dbReference type="WBParaSite" id="EgrG_001173800">
    <property type="protein sequence ID" value="EgrG_001173800"/>
    <property type="gene ID" value="EgrG_001173800"/>
</dbReference>
<organism evidence="2">
    <name type="scientific">Echinococcus granulosus</name>
    <name type="common">Hydatid tapeworm</name>
    <dbReference type="NCBI Taxonomy" id="6210"/>
    <lineage>
        <taxon>Eukaryota</taxon>
        <taxon>Metazoa</taxon>
        <taxon>Spiralia</taxon>
        <taxon>Lophotrochozoa</taxon>
        <taxon>Platyhelminthes</taxon>
        <taxon>Cestoda</taxon>
        <taxon>Eucestoda</taxon>
        <taxon>Cyclophyllidea</taxon>
        <taxon>Taeniidae</taxon>
        <taxon>Echinococcus</taxon>
        <taxon>Echinococcus granulosus group</taxon>
    </lineage>
</organism>